<protein>
    <recommendedName>
        <fullName evidence="3">GNAT family N-acetyltransferase</fullName>
    </recommendedName>
</protein>
<reference evidence="2" key="1">
    <citation type="journal article" date="2019" name="Int. J. Syst. Evol. Microbiol.">
        <title>The Global Catalogue of Microorganisms (GCM) 10K type strain sequencing project: providing services to taxonomists for standard genome sequencing and annotation.</title>
        <authorList>
            <consortium name="The Broad Institute Genomics Platform"/>
            <consortium name="The Broad Institute Genome Sequencing Center for Infectious Disease"/>
            <person name="Wu L."/>
            <person name="Ma J."/>
        </authorList>
    </citation>
    <scope>NUCLEOTIDE SEQUENCE [LARGE SCALE GENOMIC DNA]</scope>
    <source>
        <strain evidence="2">CGMCC 1.15795</strain>
    </source>
</reference>
<evidence type="ECO:0008006" key="3">
    <source>
        <dbReference type="Google" id="ProtNLM"/>
    </source>
</evidence>
<gene>
    <name evidence="1" type="ORF">ACFSDX_24520</name>
</gene>
<accession>A0ABW4R1Y3</accession>
<evidence type="ECO:0000313" key="1">
    <source>
        <dbReference type="EMBL" id="MFD1875619.1"/>
    </source>
</evidence>
<evidence type="ECO:0000313" key="2">
    <source>
        <dbReference type="Proteomes" id="UP001597197"/>
    </source>
</evidence>
<dbReference type="Proteomes" id="UP001597197">
    <property type="component" value="Unassembled WGS sequence"/>
</dbReference>
<comment type="caution">
    <text evidence="1">The sequence shown here is derived from an EMBL/GenBank/DDBJ whole genome shotgun (WGS) entry which is preliminary data.</text>
</comment>
<organism evidence="1 2">
    <name type="scientific">Hymenobacter bucti</name>
    <dbReference type="NCBI Taxonomy" id="1844114"/>
    <lineage>
        <taxon>Bacteria</taxon>
        <taxon>Pseudomonadati</taxon>
        <taxon>Bacteroidota</taxon>
        <taxon>Cytophagia</taxon>
        <taxon>Cytophagales</taxon>
        <taxon>Hymenobacteraceae</taxon>
        <taxon>Hymenobacter</taxon>
    </lineage>
</organism>
<proteinExistence type="predicted"/>
<sequence>MPVTPAPLSGKGFRVNWSRRDDYADIDRVMCYLTGENYDTCVGIDGLG</sequence>
<name>A0ABW4R1Y3_9BACT</name>
<dbReference type="RefSeq" id="WP_382318503.1">
    <property type="nucleotide sequence ID" value="NZ_JBHUFD010000019.1"/>
</dbReference>
<dbReference type="EMBL" id="JBHUFD010000019">
    <property type="protein sequence ID" value="MFD1875619.1"/>
    <property type="molecule type" value="Genomic_DNA"/>
</dbReference>
<keyword evidence="2" id="KW-1185">Reference proteome</keyword>